<protein>
    <submittedName>
        <fullName evidence="1">Uncharacterized protein</fullName>
    </submittedName>
</protein>
<reference evidence="2" key="1">
    <citation type="submission" date="2017-04" db="EMBL/GenBank/DDBJ databases">
        <authorList>
            <person name="Varghese N."/>
            <person name="Submissions S."/>
        </authorList>
    </citation>
    <scope>NUCLEOTIDE SEQUENCE [LARGE SCALE GENOMIC DNA]</scope>
    <source>
        <strain evidence="2">DSM 22618</strain>
    </source>
</reference>
<dbReference type="RefSeq" id="WP_085275257.1">
    <property type="nucleotide sequence ID" value="NZ_FXAG01000003.1"/>
</dbReference>
<sequence>MRAVKLVHPSNAKTIMSETDAARLRQAGWLELGNAKSISKKAEWARSYRKRCRESGLKQLEVWLPPEAFEAIENLRRPGETLTEVMMRLLCGDDENLG</sequence>
<evidence type="ECO:0000313" key="2">
    <source>
        <dbReference type="Proteomes" id="UP000192920"/>
    </source>
</evidence>
<keyword evidence="2" id="KW-1185">Reference proteome</keyword>
<name>A0A1Y6BDE1_9NEIS</name>
<dbReference type="EMBL" id="FXAG01000003">
    <property type="protein sequence ID" value="SMF04089.1"/>
    <property type="molecule type" value="Genomic_DNA"/>
</dbReference>
<evidence type="ECO:0000313" key="1">
    <source>
        <dbReference type="EMBL" id="SMF04089.1"/>
    </source>
</evidence>
<gene>
    <name evidence="1" type="ORF">SAMN02745746_00927</name>
</gene>
<dbReference type="AlphaFoldDB" id="A0A1Y6BDE1"/>
<proteinExistence type="predicted"/>
<organism evidence="1 2">
    <name type="scientific">Pseudogulbenkiania subflava DSM 22618</name>
    <dbReference type="NCBI Taxonomy" id="1123014"/>
    <lineage>
        <taxon>Bacteria</taxon>
        <taxon>Pseudomonadati</taxon>
        <taxon>Pseudomonadota</taxon>
        <taxon>Betaproteobacteria</taxon>
        <taxon>Neisseriales</taxon>
        <taxon>Chromobacteriaceae</taxon>
        <taxon>Pseudogulbenkiania</taxon>
    </lineage>
</organism>
<dbReference type="Proteomes" id="UP000192920">
    <property type="component" value="Unassembled WGS sequence"/>
</dbReference>
<accession>A0A1Y6BDE1</accession>
<dbReference type="STRING" id="1123014.SAMN02745746_00927"/>